<dbReference type="InterPro" id="IPR002300">
    <property type="entry name" value="aa-tRNA-synth_Ia"/>
</dbReference>
<dbReference type="PRINTS" id="PR00984">
    <property type="entry name" value="TRNASYNTHILE"/>
</dbReference>
<evidence type="ECO:0000256" key="1">
    <source>
        <dbReference type="ARBA" id="ARBA00004496"/>
    </source>
</evidence>
<comment type="subcellular location">
    <subcellularLocation>
        <location evidence="1">Cytoplasm</location>
    </subcellularLocation>
</comment>
<dbReference type="FunFam" id="3.90.740.10:FF:000044">
    <property type="entry name" value="Isoleucine--tRNA ligase"/>
    <property type="match status" value="1"/>
</dbReference>
<dbReference type="PANTHER" id="PTHR42780:SF1">
    <property type="entry name" value="ISOLEUCINE--TRNA LIGASE, CYTOPLASMIC"/>
    <property type="match status" value="1"/>
</dbReference>
<dbReference type="FunFam" id="1.10.730.10:FF:000004">
    <property type="entry name" value="Isoleucyl-tRNA synthetase, cytoplasmic"/>
    <property type="match status" value="1"/>
</dbReference>
<evidence type="ECO:0000256" key="7">
    <source>
        <dbReference type="ARBA" id="ARBA00022840"/>
    </source>
</evidence>
<evidence type="ECO:0000256" key="9">
    <source>
        <dbReference type="ARBA" id="ARBA00023146"/>
    </source>
</evidence>
<keyword evidence="7 13" id="KW-0067">ATP-binding</keyword>
<accession>A0AAD7QPZ5</accession>
<dbReference type="GO" id="GO:0004822">
    <property type="term" value="F:isoleucine-tRNA ligase activity"/>
    <property type="evidence" value="ECO:0007669"/>
    <property type="project" value="UniProtKB-EC"/>
</dbReference>
<evidence type="ECO:0000256" key="10">
    <source>
        <dbReference type="ARBA" id="ARBA00032665"/>
    </source>
</evidence>
<dbReference type="RefSeq" id="XP_056042586.1">
    <property type="nucleotide sequence ID" value="XM_056184338.1"/>
</dbReference>
<evidence type="ECO:0000256" key="2">
    <source>
        <dbReference type="ARBA" id="ARBA00005594"/>
    </source>
</evidence>
<proteinExistence type="inferred from homology"/>
<dbReference type="InterPro" id="IPR033709">
    <property type="entry name" value="Anticodon_Ile_ABEc"/>
</dbReference>
<dbReference type="Pfam" id="PF19302">
    <property type="entry name" value="DUF5915"/>
    <property type="match status" value="1"/>
</dbReference>
<keyword evidence="6 13" id="KW-0547">Nucleotide-binding</keyword>
<dbReference type="InterPro" id="IPR013155">
    <property type="entry name" value="M/V/L/I-tRNA-synth_anticd-bd"/>
</dbReference>
<dbReference type="InterPro" id="IPR001412">
    <property type="entry name" value="aa-tRNA-synth_I_CS"/>
</dbReference>
<dbReference type="PANTHER" id="PTHR42780">
    <property type="entry name" value="SOLEUCYL-TRNA SYNTHETASE"/>
    <property type="match status" value="1"/>
</dbReference>
<dbReference type="InterPro" id="IPR014729">
    <property type="entry name" value="Rossmann-like_a/b/a_fold"/>
</dbReference>
<evidence type="ECO:0000256" key="13">
    <source>
        <dbReference type="RuleBase" id="RU363035"/>
    </source>
</evidence>
<dbReference type="GO" id="GO:0005524">
    <property type="term" value="F:ATP binding"/>
    <property type="evidence" value="ECO:0007669"/>
    <property type="project" value="UniProtKB-KW"/>
</dbReference>
<dbReference type="FunFam" id="3.40.50.620:FF:000023">
    <property type="entry name" value="Isoleucyl-tRNA synthetase,cytoplasmic"/>
    <property type="match status" value="1"/>
</dbReference>
<dbReference type="GO" id="GO:0006428">
    <property type="term" value="P:isoleucyl-tRNA aminoacylation"/>
    <property type="evidence" value="ECO:0007669"/>
    <property type="project" value="InterPro"/>
</dbReference>
<dbReference type="CDD" id="cd00818">
    <property type="entry name" value="IleRS_core"/>
    <property type="match status" value="1"/>
</dbReference>
<dbReference type="GO" id="GO:0005737">
    <property type="term" value="C:cytoplasm"/>
    <property type="evidence" value="ECO:0007669"/>
    <property type="project" value="UniProtKB-SubCell"/>
</dbReference>
<dbReference type="CDD" id="cd07961">
    <property type="entry name" value="Anticodon_Ia_Ile_ABEc"/>
    <property type="match status" value="1"/>
</dbReference>
<comment type="similarity">
    <text evidence="2 13">Belongs to the class-I aminoacyl-tRNA synthetase family.</text>
</comment>
<feature type="domain" description="Methionyl/Valyl/Leucyl/Isoleucyl-tRNA synthetase anticodon-binding" evidence="15">
    <location>
        <begin position="686"/>
        <end position="841"/>
    </location>
</feature>
<keyword evidence="8 13" id="KW-0648">Protein biosynthesis</keyword>
<dbReference type="SUPFAM" id="SSF50677">
    <property type="entry name" value="ValRS/IleRS/LeuRS editing domain"/>
    <property type="match status" value="1"/>
</dbReference>
<dbReference type="Pfam" id="PF08264">
    <property type="entry name" value="Anticodon_1"/>
    <property type="match status" value="1"/>
</dbReference>
<dbReference type="GO" id="GO:0002161">
    <property type="term" value="F:aminoacyl-tRNA deacylase activity"/>
    <property type="evidence" value="ECO:0007669"/>
    <property type="project" value="InterPro"/>
</dbReference>
<dbReference type="InterPro" id="IPR023586">
    <property type="entry name" value="Ile-tRNA-ligase_type2"/>
</dbReference>
<organism evidence="16 17">
    <name type="scientific">Lipomyces tetrasporus</name>
    <dbReference type="NCBI Taxonomy" id="54092"/>
    <lineage>
        <taxon>Eukaryota</taxon>
        <taxon>Fungi</taxon>
        <taxon>Dikarya</taxon>
        <taxon>Ascomycota</taxon>
        <taxon>Saccharomycotina</taxon>
        <taxon>Lipomycetes</taxon>
        <taxon>Lipomycetales</taxon>
        <taxon>Lipomycetaceae</taxon>
        <taxon>Lipomyces</taxon>
    </lineage>
</organism>
<dbReference type="GO" id="GO:0000049">
    <property type="term" value="F:tRNA binding"/>
    <property type="evidence" value="ECO:0007669"/>
    <property type="project" value="InterPro"/>
</dbReference>
<evidence type="ECO:0000256" key="12">
    <source>
        <dbReference type="ARBA" id="ARBA00069879"/>
    </source>
</evidence>
<dbReference type="InterPro" id="IPR009008">
    <property type="entry name" value="Val/Leu/Ile-tRNA-synth_edit"/>
</dbReference>
<comment type="caution">
    <text evidence="16">The sequence shown here is derived from an EMBL/GenBank/DDBJ whole genome shotgun (WGS) entry which is preliminary data.</text>
</comment>
<dbReference type="Pfam" id="PF00133">
    <property type="entry name" value="tRNA-synt_1"/>
    <property type="match status" value="1"/>
</dbReference>
<evidence type="ECO:0000259" key="14">
    <source>
        <dbReference type="Pfam" id="PF00133"/>
    </source>
</evidence>
<keyword evidence="4" id="KW-0963">Cytoplasm</keyword>
<evidence type="ECO:0000256" key="5">
    <source>
        <dbReference type="ARBA" id="ARBA00022598"/>
    </source>
</evidence>
<evidence type="ECO:0000256" key="4">
    <source>
        <dbReference type="ARBA" id="ARBA00022490"/>
    </source>
</evidence>
<evidence type="ECO:0000259" key="15">
    <source>
        <dbReference type="Pfam" id="PF08264"/>
    </source>
</evidence>
<name>A0AAD7QPZ5_9ASCO</name>
<evidence type="ECO:0000256" key="6">
    <source>
        <dbReference type="ARBA" id="ARBA00022741"/>
    </source>
</evidence>
<dbReference type="AlphaFoldDB" id="A0AAD7QPZ5"/>
<dbReference type="PROSITE" id="PS00178">
    <property type="entry name" value="AA_TRNA_LIGASE_I"/>
    <property type="match status" value="1"/>
</dbReference>
<dbReference type="GeneID" id="80879504"/>
<protein>
    <recommendedName>
        <fullName evidence="12">Isoleucine--tRNA ligase, cytoplasmic</fullName>
        <ecNumber evidence="3">6.1.1.5</ecNumber>
    </recommendedName>
    <alternativeName>
        <fullName evidence="10">Isoleucyl-tRNA synthetase</fullName>
    </alternativeName>
</protein>
<feature type="domain" description="Aminoacyl-tRNA synthetase class Ia" evidence="14">
    <location>
        <begin position="10"/>
        <end position="633"/>
    </location>
</feature>
<dbReference type="EMBL" id="JARPMG010000007">
    <property type="protein sequence ID" value="KAJ8099136.1"/>
    <property type="molecule type" value="Genomic_DNA"/>
</dbReference>
<dbReference type="HAMAP" id="MF_02003">
    <property type="entry name" value="Ile_tRNA_synth_type2"/>
    <property type="match status" value="1"/>
</dbReference>
<dbReference type="Proteomes" id="UP001217417">
    <property type="component" value="Unassembled WGS sequence"/>
</dbReference>
<dbReference type="FunFam" id="3.40.50.620:FF:000050">
    <property type="entry name" value="Isoleucyl-tRNA synthetase,cytoplasmic"/>
    <property type="match status" value="1"/>
</dbReference>
<dbReference type="Gene3D" id="1.10.730.10">
    <property type="entry name" value="Isoleucyl-tRNA Synthetase, Domain 1"/>
    <property type="match status" value="1"/>
</dbReference>
<dbReference type="InterPro" id="IPR002301">
    <property type="entry name" value="Ile-tRNA-ligase"/>
</dbReference>
<dbReference type="SUPFAM" id="SSF47323">
    <property type="entry name" value="Anticodon-binding domain of a subclass of class I aminoacyl-tRNA synthetases"/>
    <property type="match status" value="1"/>
</dbReference>
<keyword evidence="5 13" id="KW-0436">Ligase</keyword>
<reference evidence="16" key="1">
    <citation type="submission" date="2023-03" db="EMBL/GenBank/DDBJ databases">
        <title>Near-Complete genome sequence of Lipomyces tetrasporous NRRL Y-64009, an oleaginous yeast capable of growing on lignocellulosic hydrolysates.</title>
        <authorList>
            <consortium name="Lawrence Berkeley National Laboratory"/>
            <person name="Jagtap S.S."/>
            <person name="Liu J.-J."/>
            <person name="Walukiewicz H.E."/>
            <person name="Pangilinan J."/>
            <person name="Lipzen A."/>
            <person name="Ahrendt S."/>
            <person name="Koriabine M."/>
            <person name="Cobaugh K."/>
            <person name="Salamov A."/>
            <person name="Yoshinaga Y."/>
            <person name="Ng V."/>
            <person name="Daum C."/>
            <person name="Grigoriev I.V."/>
            <person name="Slininger P.J."/>
            <person name="Dien B.S."/>
            <person name="Jin Y.-S."/>
            <person name="Rao C.V."/>
        </authorList>
    </citation>
    <scope>NUCLEOTIDE SEQUENCE</scope>
    <source>
        <strain evidence="16">NRRL Y-64009</strain>
    </source>
</reference>
<keyword evidence="9 13" id="KW-0030">Aminoacyl-tRNA synthetase</keyword>
<sequence>MDFPREEERVLSLWKEWDAFQTSLKLSEGRKPFSFYDGPPFATGTPHYGHILASTIKDIVPRYAHMTGHYVERRFGWDTHGLPVEHEIDKRLGITGKEDVMKMGIAKYNEECRAIVMRYASEWRSTIDRLGRWIDFDNDYKTLNLSFMESVWWVFGQLYEKNAVYRGFRVMPYSTGCTTPLSNFEAQQNYKDVLDPAVVVAFYLKDDPSTALLAWTTTPWTLPSNLAVAAHPDFEYVKIHDEKSGKNYILLESLLTTLYKNPKKEKFKIVGKYKGTEMKGWLYEPLFPYFYEQYKDVGFRVVNATYITDDSGTGLVHQSPCFGEDDFAVAEENGIVSDVRPPPNSVDDNGNFTELVSDFAGQYVKAADRKIIKHLKDKGLLVVDGQLNHSYPFCWRSDTPLIYRAVPAWFVRVKDIIPDMLDNIAKTRWVPSVIKEKRFANWIANARDWNVSRNRYWGTPIPLWVSDDYEEVVVISSVKQLEELSGCGPLTDLHRDKIDHITIPSRQGKGVLRRVEEVFDCWFESGSMPYASGHYPFENKETFQNTYPADFISEGLDQTRGWFYTLVVLGTHLFNTSPFKNCIVTGIVLAADGKKMSKRLKNYPDPGLVIDRYGSDALRLYLINSPVLRAETLKFKEEGVKEVVSKVLLPWWNSYKFWEGHAALLKKTEGVDFKYDPDLMSTNVMDKWILASLQTLIQFVHQEMAEYRLYTVVPRLLNLIDDMTNWYIRFNRKRLKGESGVEDTVVALNTLFEVLYTLVLTLAPFTPFLTDNIYQRLRPFIPADLLPEDSRSVHFLEYPVARLDLADEATERAVGRMQRVIELTRTLREKSNISLKVPLKTLVVMHPDPEYLDDIRGLQQYIVEELNIRDLILTSDEEKYGVVYRCEADWPTLGKKLKRDIVRVKNALPNLTSDDVKGYVDTGKLTVDGIDLVNGDLQVIRGLDAESVAHGHETSTDQDVLIILDKTIYAELKTEGLAREIINRVQRLRKKAGLNATDDVRVQYKMLEDKIGLTEVFVEHAALLGKALRRPVELRDDDEDATDGVIVDEEQTVQEARFALRLVKLLK</sequence>
<comment type="catalytic activity">
    <reaction evidence="11">
        <text>tRNA(Ile) + L-isoleucine + ATP = L-isoleucyl-tRNA(Ile) + AMP + diphosphate</text>
        <dbReference type="Rhea" id="RHEA:11060"/>
        <dbReference type="Rhea" id="RHEA-COMP:9666"/>
        <dbReference type="Rhea" id="RHEA-COMP:9695"/>
        <dbReference type="ChEBI" id="CHEBI:30616"/>
        <dbReference type="ChEBI" id="CHEBI:33019"/>
        <dbReference type="ChEBI" id="CHEBI:58045"/>
        <dbReference type="ChEBI" id="CHEBI:78442"/>
        <dbReference type="ChEBI" id="CHEBI:78528"/>
        <dbReference type="ChEBI" id="CHEBI:456215"/>
        <dbReference type="EC" id="6.1.1.5"/>
    </reaction>
</comment>
<gene>
    <name evidence="16" type="ORF">POJ06DRAFT_128747</name>
</gene>
<evidence type="ECO:0000256" key="3">
    <source>
        <dbReference type="ARBA" id="ARBA00013165"/>
    </source>
</evidence>
<dbReference type="NCBIfam" id="TIGR00392">
    <property type="entry name" value="ileS"/>
    <property type="match status" value="1"/>
</dbReference>
<evidence type="ECO:0000256" key="8">
    <source>
        <dbReference type="ARBA" id="ARBA00022917"/>
    </source>
</evidence>
<evidence type="ECO:0000256" key="11">
    <source>
        <dbReference type="ARBA" id="ARBA00048359"/>
    </source>
</evidence>
<evidence type="ECO:0000313" key="17">
    <source>
        <dbReference type="Proteomes" id="UP001217417"/>
    </source>
</evidence>
<dbReference type="Gene3D" id="3.40.50.620">
    <property type="entry name" value="HUPs"/>
    <property type="match status" value="2"/>
</dbReference>
<dbReference type="EC" id="6.1.1.5" evidence="3"/>
<keyword evidence="17" id="KW-1185">Reference proteome</keyword>
<dbReference type="SUPFAM" id="SSF52374">
    <property type="entry name" value="Nucleotidylyl transferase"/>
    <property type="match status" value="1"/>
</dbReference>
<dbReference type="InterPro" id="IPR009080">
    <property type="entry name" value="tRNAsynth_Ia_anticodon-bd"/>
</dbReference>
<evidence type="ECO:0000313" key="16">
    <source>
        <dbReference type="EMBL" id="KAJ8099136.1"/>
    </source>
</evidence>